<protein>
    <submittedName>
        <fullName evidence="1">Uncharacterized protein</fullName>
    </submittedName>
</protein>
<name>A0ACB7TCN2_HYAAI</name>
<keyword evidence="2" id="KW-1185">Reference proteome</keyword>
<dbReference type="EMBL" id="CM023481">
    <property type="protein sequence ID" value="KAH6944695.1"/>
    <property type="molecule type" value="Genomic_DNA"/>
</dbReference>
<dbReference type="Proteomes" id="UP000821845">
    <property type="component" value="Chromosome 1"/>
</dbReference>
<comment type="caution">
    <text evidence="1">The sequence shown here is derived from an EMBL/GenBank/DDBJ whole genome shotgun (WGS) entry which is preliminary data.</text>
</comment>
<proteinExistence type="predicted"/>
<evidence type="ECO:0000313" key="1">
    <source>
        <dbReference type="EMBL" id="KAH6944695.1"/>
    </source>
</evidence>
<reference evidence="1" key="1">
    <citation type="submission" date="2020-05" db="EMBL/GenBank/DDBJ databases">
        <title>Large-scale comparative analyses of tick genomes elucidate their genetic diversity and vector capacities.</title>
        <authorList>
            <person name="Jia N."/>
            <person name="Wang J."/>
            <person name="Shi W."/>
            <person name="Du L."/>
            <person name="Sun Y."/>
            <person name="Zhan W."/>
            <person name="Jiang J."/>
            <person name="Wang Q."/>
            <person name="Zhang B."/>
            <person name="Ji P."/>
            <person name="Sakyi L.B."/>
            <person name="Cui X."/>
            <person name="Yuan T."/>
            <person name="Jiang B."/>
            <person name="Yang W."/>
            <person name="Lam T.T.-Y."/>
            <person name="Chang Q."/>
            <person name="Ding S."/>
            <person name="Wang X."/>
            <person name="Zhu J."/>
            <person name="Ruan X."/>
            <person name="Zhao L."/>
            <person name="Wei J."/>
            <person name="Que T."/>
            <person name="Du C."/>
            <person name="Cheng J."/>
            <person name="Dai P."/>
            <person name="Han X."/>
            <person name="Huang E."/>
            <person name="Gao Y."/>
            <person name="Liu J."/>
            <person name="Shao H."/>
            <person name="Ye R."/>
            <person name="Li L."/>
            <person name="Wei W."/>
            <person name="Wang X."/>
            <person name="Wang C."/>
            <person name="Yang T."/>
            <person name="Huo Q."/>
            <person name="Li W."/>
            <person name="Guo W."/>
            <person name="Chen H."/>
            <person name="Zhou L."/>
            <person name="Ni X."/>
            <person name="Tian J."/>
            <person name="Zhou Y."/>
            <person name="Sheng Y."/>
            <person name="Liu T."/>
            <person name="Pan Y."/>
            <person name="Xia L."/>
            <person name="Li J."/>
            <person name="Zhao F."/>
            <person name="Cao W."/>
        </authorList>
    </citation>
    <scope>NUCLEOTIDE SEQUENCE</scope>
    <source>
        <strain evidence="1">Hyas-2018</strain>
    </source>
</reference>
<gene>
    <name evidence="1" type="ORF">HPB50_004501</name>
</gene>
<accession>A0ACB7TCN2</accession>
<organism evidence="1 2">
    <name type="scientific">Hyalomma asiaticum</name>
    <name type="common">Tick</name>
    <dbReference type="NCBI Taxonomy" id="266040"/>
    <lineage>
        <taxon>Eukaryota</taxon>
        <taxon>Metazoa</taxon>
        <taxon>Ecdysozoa</taxon>
        <taxon>Arthropoda</taxon>
        <taxon>Chelicerata</taxon>
        <taxon>Arachnida</taxon>
        <taxon>Acari</taxon>
        <taxon>Parasitiformes</taxon>
        <taxon>Ixodida</taxon>
        <taxon>Ixodoidea</taxon>
        <taxon>Ixodidae</taxon>
        <taxon>Hyalomminae</taxon>
        <taxon>Hyalomma</taxon>
    </lineage>
</organism>
<evidence type="ECO:0000313" key="2">
    <source>
        <dbReference type="Proteomes" id="UP000821845"/>
    </source>
</evidence>
<sequence>MAQWPCKAGTAAAMAGSRIPPAVCNGSSLAAAALSAAAAGAGVLSLLGDAECEWPKGRGGRTGRPVGSSFAGPAMPVASPHQHKESAASTVSRYLLPKPPRHSPPLLPSPGPHHGFSPDPQACLQLAPDGRGFPRGRAGDPKPRRGHASIGPRGALSPFDALPPYTKPWHGTCALDCGGQAP</sequence>